<dbReference type="Pfam" id="PF00135">
    <property type="entry name" value="COesterase"/>
    <property type="match status" value="1"/>
</dbReference>
<dbReference type="InterPro" id="IPR002018">
    <property type="entry name" value="CarbesteraseB"/>
</dbReference>
<name>A0A8J2JX58_9HEXA</name>
<keyword evidence="5" id="KW-1185">Reference proteome</keyword>
<evidence type="ECO:0000313" key="4">
    <source>
        <dbReference type="EMBL" id="CAG7725738.1"/>
    </source>
</evidence>
<evidence type="ECO:0000256" key="1">
    <source>
        <dbReference type="ARBA" id="ARBA00005964"/>
    </source>
</evidence>
<gene>
    <name evidence="4" type="ORF">AFUS01_LOCUS14685</name>
</gene>
<comment type="similarity">
    <text evidence="1">Belongs to the type-B carboxylesterase/lipase family.</text>
</comment>
<sequence length="344" mass="38975">MILNQGLFNGVIAQSGTALAAWAYDKNPLESAQRVAKPLNCPTDTNQKLVDCMRNKTIDELTSSFFELMREDISNSNMGLRGTNPVIEPDWSGAFLTEDPYKLMKAGNYPDVPVLLGATADEGAFFLGGFHVLGFGHPNNTHGTLNSSAWMREDMINEILTMYHFRDHPGAPAIEETIAMTFMPKKTRLDFDEVSDALVDISSAYGIKGSVLKAANILSQHLSNVYLYSFEYQSNDRRNSLWYYLYDIFVPIIGEKPPPYNHGVIHADDLMYEFNLPFILTEQDKAFSKIYCELFVNFATTGNPTPKTSVDYPEWPKYHWRDPKYYVLNSSPAVAEDYAQQWLH</sequence>
<organism evidence="4 5">
    <name type="scientific">Allacma fusca</name>
    <dbReference type="NCBI Taxonomy" id="39272"/>
    <lineage>
        <taxon>Eukaryota</taxon>
        <taxon>Metazoa</taxon>
        <taxon>Ecdysozoa</taxon>
        <taxon>Arthropoda</taxon>
        <taxon>Hexapoda</taxon>
        <taxon>Collembola</taxon>
        <taxon>Symphypleona</taxon>
        <taxon>Sminthuridae</taxon>
        <taxon>Allacma</taxon>
    </lineage>
</organism>
<dbReference type="Proteomes" id="UP000708208">
    <property type="component" value="Unassembled WGS sequence"/>
</dbReference>
<dbReference type="AlphaFoldDB" id="A0A8J2JX58"/>
<dbReference type="OrthoDB" id="3200163at2759"/>
<protein>
    <recommendedName>
        <fullName evidence="3">Carboxylesterase type B domain-containing protein</fullName>
    </recommendedName>
</protein>
<evidence type="ECO:0000256" key="2">
    <source>
        <dbReference type="ARBA" id="ARBA00023180"/>
    </source>
</evidence>
<dbReference type="PANTHER" id="PTHR43903">
    <property type="entry name" value="NEUROLIGIN"/>
    <property type="match status" value="1"/>
</dbReference>
<evidence type="ECO:0000259" key="3">
    <source>
        <dbReference type="Pfam" id="PF00135"/>
    </source>
</evidence>
<dbReference type="InterPro" id="IPR051093">
    <property type="entry name" value="Neuroligin/BSAL"/>
</dbReference>
<proteinExistence type="inferred from homology"/>
<comment type="caution">
    <text evidence="4">The sequence shown here is derived from an EMBL/GenBank/DDBJ whole genome shotgun (WGS) entry which is preliminary data.</text>
</comment>
<keyword evidence="2" id="KW-0325">Glycoprotein</keyword>
<dbReference type="EMBL" id="CAJVCH010126272">
    <property type="protein sequence ID" value="CAG7725738.1"/>
    <property type="molecule type" value="Genomic_DNA"/>
</dbReference>
<accession>A0A8J2JX58</accession>
<reference evidence="4" key="1">
    <citation type="submission" date="2021-06" db="EMBL/GenBank/DDBJ databases">
        <authorList>
            <person name="Hodson N. C."/>
            <person name="Mongue J. A."/>
            <person name="Jaron S. K."/>
        </authorList>
    </citation>
    <scope>NUCLEOTIDE SEQUENCE</scope>
</reference>
<evidence type="ECO:0000313" key="5">
    <source>
        <dbReference type="Proteomes" id="UP000708208"/>
    </source>
</evidence>
<feature type="domain" description="Carboxylesterase type B" evidence="3">
    <location>
        <begin position="4"/>
        <end position="338"/>
    </location>
</feature>